<dbReference type="Proteomes" id="UP000505271">
    <property type="component" value="Segment"/>
</dbReference>
<accession>A0A6S4PIR2</accession>
<sequence>MPSPFRVSASLTPGSKQKLEKLKAAIDCSASYVASKAIEQWLEQNYETQMKFWGEQE</sequence>
<organism evidence="1 2">
    <name type="scientific">uncultured phage_MedDCM-OCT-S31-C1</name>
    <dbReference type="NCBI Taxonomy" id="2740800"/>
    <lineage>
        <taxon>Viruses</taxon>
        <taxon>Duplodnaviria</taxon>
        <taxon>Heunggongvirae</taxon>
        <taxon>Uroviricota</taxon>
        <taxon>Caudoviricetes</taxon>
        <taxon>Autographivirales</taxon>
        <taxon>Nohivirus</taxon>
        <taxon>Nohivirus S31C1</taxon>
    </lineage>
</organism>
<dbReference type="GeneID" id="55412049"/>
<evidence type="ECO:0000313" key="1">
    <source>
        <dbReference type="EMBL" id="BAQ94386.1"/>
    </source>
</evidence>
<dbReference type="KEGG" id="vg:55412049"/>
<dbReference type="RefSeq" id="YP_009777883.1">
    <property type="nucleotide sequence ID" value="NC_047706.1"/>
</dbReference>
<evidence type="ECO:0000313" key="2">
    <source>
        <dbReference type="Proteomes" id="UP000505271"/>
    </source>
</evidence>
<keyword evidence="2" id="KW-1185">Reference proteome</keyword>
<proteinExistence type="predicted"/>
<name>A0A6S4PIR2_9CAUD</name>
<reference evidence="1 2" key="1">
    <citation type="journal article" date="2013" name="PLoS Genet.">
        <title>Expanding the Marine Virosphere Using Metagenomics.</title>
        <authorList>
            <person name="Mizuno C.M."/>
            <person name="Rodriguez-Valera F."/>
            <person name="Kimes N.E."/>
            <person name="Ghai R."/>
        </authorList>
    </citation>
    <scope>NUCLEOTIDE SEQUENCE [LARGE SCALE GENOMIC DNA]</scope>
    <source>
        <strain evidence="1">UvMED-CGR-U-MedDCM-OCT-S31-C1</strain>
    </source>
</reference>
<dbReference type="EMBL" id="AP013547">
    <property type="protein sequence ID" value="BAQ94386.1"/>
    <property type="molecule type" value="Genomic_DNA"/>
</dbReference>
<protein>
    <submittedName>
        <fullName evidence="1">Uncharacterized protein</fullName>
    </submittedName>
</protein>